<evidence type="ECO:0000256" key="5">
    <source>
        <dbReference type="ARBA" id="ARBA00023157"/>
    </source>
</evidence>
<dbReference type="InterPro" id="IPR009003">
    <property type="entry name" value="Peptidase_S1_PA"/>
</dbReference>
<evidence type="ECO:0000256" key="1">
    <source>
        <dbReference type="ARBA" id="ARBA00022670"/>
    </source>
</evidence>
<accession>A0A673I0R4</accession>
<dbReference type="PANTHER" id="PTHR24252">
    <property type="entry name" value="ACROSIN-RELATED"/>
    <property type="match status" value="1"/>
</dbReference>
<keyword evidence="5" id="KW-1015">Disulfide bond</keyword>
<evidence type="ECO:0000313" key="8">
    <source>
        <dbReference type="Ensembl" id="ENSSRHP00000031270.1"/>
    </source>
</evidence>
<keyword evidence="3" id="KW-0378">Hydrolase</keyword>
<feature type="domain" description="Peptidase S1" evidence="7">
    <location>
        <begin position="31"/>
        <end position="258"/>
    </location>
</feature>
<organism evidence="8 9">
    <name type="scientific">Sinocyclocheilus rhinocerous</name>
    <dbReference type="NCBI Taxonomy" id="307959"/>
    <lineage>
        <taxon>Eukaryota</taxon>
        <taxon>Metazoa</taxon>
        <taxon>Chordata</taxon>
        <taxon>Craniata</taxon>
        <taxon>Vertebrata</taxon>
        <taxon>Euteleostomi</taxon>
        <taxon>Actinopterygii</taxon>
        <taxon>Neopterygii</taxon>
        <taxon>Teleostei</taxon>
        <taxon>Ostariophysi</taxon>
        <taxon>Cypriniformes</taxon>
        <taxon>Cyprinidae</taxon>
        <taxon>Cyprininae</taxon>
        <taxon>Sinocyclocheilus</taxon>
    </lineage>
</organism>
<dbReference type="Pfam" id="PF00089">
    <property type="entry name" value="Trypsin"/>
    <property type="match status" value="1"/>
</dbReference>
<dbReference type="SMART" id="SM00020">
    <property type="entry name" value="Tryp_SPc"/>
    <property type="match status" value="1"/>
</dbReference>
<evidence type="ECO:0000256" key="3">
    <source>
        <dbReference type="ARBA" id="ARBA00022801"/>
    </source>
</evidence>
<evidence type="ECO:0000259" key="7">
    <source>
        <dbReference type="PROSITE" id="PS50240"/>
    </source>
</evidence>
<evidence type="ECO:0000313" key="9">
    <source>
        <dbReference type="Proteomes" id="UP000472270"/>
    </source>
</evidence>
<evidence type="ECO:0000256" key="4">
    <source>
        <dbReference type="ARBA" id="ARBA00022825"/>
    </source>
</evidence>
<dbReference type="AlphaFoldDB" id="A0A673I0R4"/>
<dbReference type="PRINTS" id="PR00722">
    <property type="entry name" value="CHYMOTRYPSIN"/>
</dbReference>
<name>A0A673I0R4_9TELE</name>
<dbReference type="GO" id="GO:0006508">
    <property type="term" value="P:proteolysis"/>
    <property type="evidence" value="ECO:0007669"/>
    <property type="project" value="UniProtKB-KW"/>
</dbReference>
<feature type="chain" id="PRO_5025503798" description="Peptidase S1 domain-containing protein" evidence="6">
    <location>
        <begin position="18"/>
        <end position="355"/>
    </location>
</feature>
<dbReference type="FunFam" id="2.40.10.10:FF:000024">
    <property type="entry name" value="Serine protease 53"/>
    <property type="match status" value="1"/>
</dbReference>
<keyword evidence="1" id="KW-0645">Protease</keyword>
<dbReference type="Proteomes" id="UP000472270">
    <property type="component" value="Unassembled WGS sequence"/>
</dbReference>
<reference evidence="8" key="2">
    <citation type="submission" date="2025-09" db="UniProtKB">
        <authorList>
            <consortium name="Ensembl"/>
        </authorList>
    </citation>
    <scope>IDENTIFICATION</scope>
</reference>
<dbReference type="GO" id="GO:0004252">
    <property type="term" value="F:serine-type endopeptidase activity"/>
    <property type="evidence" value="ECO:0007669"/>
    <property type="project" value="InterPro"/>
</dbReference>
<feature type="signal peptide" evidence="6">
    <location>
        <begin position="1"/>
        <end position="17"/>
    </location>
</feature>
<dbReference type="InterPro" id="IPR001254">
    <property type="entry name" value="Trypsin_dom"/>
</dbReference>
<dbReference type="Ensembl" id="ENSSRHT00000032183.1">
    <property type="protein sequence ID" value="ENSSRHP00000031270.1"/>
    <property type="gene ID" value="ENSSRHG00000016165.1"/>
</dbReference>
<proteinExistence type="predicted"/>
<dbReference type="PROSITE" id="PS50240">
    <property type="entry name" value="TRYPSIN_DOM"/>
    <property type="match status" value="1"/>
</dbReference>
<dbReference type="PANTHER" id="PTHR24252:SF7">
    <property type="entry name" value="HYALIN"/>
    <property type="match status" value="1"/>
</dbReference>
<protein>
    <recommendedName>
        <fullName evidence="7">Peptidase S1 domain-containing protein</fullName>
    </recommendedName>
</protein>
<keyword evidence="2 6" id="KW-0732">Signal</keyword>
<dbReference type="Gene3D" id="2.40.10.10">
    <property type="entry name" value="Trypsin-like serine proteases"/>
    <property type="match status" value="1"/>
</dbReference>
<dbReference type="SUPFAM" id="SSF50494">
    <property type="entry name" value="Trypsin-like serine proteases"/>
    <property type="match status" value="1"/>
</dbReference>
<dbReference type="InterPro" id="IPR001314">
    <property type="entry name" value="Peptidase_S1A"/>
</dbReference>
<reference evidence="8" key="1">
    <citation type="submission" date="2025-08" db="UniProtKB">
        <authorList>
            <consortium name="Ensembl"/>
        </authorList>
    </citation>
    <scope>IDENTIFICATION</scope>
</reference>
<dbReference type="InterPro" id="IPR043504">
    <property type="entry name" value="Peptidase_S1_PA_chymotrypsin"/>
</dbReference>
<evidence type="ECO:0000256" key="6">
    <source>
        <dbReference type="SAM" id="SignalP"/>
    </source>
</evidence>
<sequence>MWRLTCVSLALLLCVQGKDFYLLKAPLNTRIVGGVDASEGSWPWQVSLHSSSFGGHFCGGSLINSEWVLMAAHCLPGISASSLLVYLGKRIQNVSSVIVHLSYNSQSSDNDIALLRLSSAVTFNEYIRPVCLAGLNSSFPSGTSSWVTGWGNIQSGVSLPSPGILQETMVPVVAYDQCNALLGSGSVTSNMMCAGLMEGGRDTCQVQQTSRLLVSVKQCSVWVQSGITSWGYGCADPSAPGVYTCVSQYQSWITNNIGQNLPGFVTFSPTSTCQSVSTASPISDTSTASTAPPISCSSLTHTCTHLCLFNISHFSRFDIHNRCNCNPRCRINCCRDYERQCSKSKYTHKYTCNCL</sequence>
<keyword evidence="9" id="KW-1185">Reference proteome</keyword>
<dbReference type="CDD" id="cd00190">
    <property type="entry name" value="Tryp_SPc"/>
    <property type="match status" value="1"/>
</dbReference>
<keyword evidence="4" id="KW-0720">Serine protease</keyword>
<evidence type="ECO:0000256" key="2">
    <source>
        <dbReference type="ARBA" id="ARBA00022729"/>
    </source>
</evidence>